<dbReference type="GO" id="GO:0035091">
    <property type="term" value="F:phosphatidylinositol binding"/>
    <property type="evidence" value="ECO:0007669"/>
    <property type="project" value="InterPro"/>
</dbReference>
<dbReference type="GO" id="GO:0005768">
    <property type="term" value="C:endosome"/>
    <property type="evidence" value="ECO:0007669"/>
    <property type="project" value="TreeGrafter"/>
</dbReference>
<dbReference type="PROSITE" id="PS50195">
    <property type="entry name" value="PX"/>
    <property type="match status" value="1"/>
</dbReference>
<dbReference type="Gene3D" id="3.30.1520.10">
    <property type="entry name" value="Phox-like domain"/>
    <property type="match status" value="1"/>
</dbReference>
<evidence type="ECO:0000256" key="1">
    <source>
        <dbReference type="SAM" id="MobiDB-lite"/>
    </source>
</evidence>
<gene>
    <name evidence="3" type="ORF">AMS68_001919</name>
</gene>
<sequence>MDAPARDVTNEEGDVSITAPAALEIREDALLRRPQTQSTHSGGSVTSNPAAPPFWSRHGRSVSQVSYQSLVSSKPAAIRLEDHSEEDNVQTQGCWASSVTINDYVIISGTSGIGAYVVWNCTVDTLKGGAMAIRKRYSEFDKLRIDLVTAFPHAAGSIPVLPRKSVVSRFRTKFLEQRKNGLNHFMKYAPHSEGVYDD</sequence>
<name>A0A6H0XNR6_9PEZI</name>
<keyword evidence="4" id="KW-1185">Reference proteome</keyword>
<organism evidence="3 4">
    <name type="scientific">Peltaster fructicola</name>
    <dbReference type="NCBI Taxonomy" id="286661"/>
    <lineage>
        <taxon>Eukaryota</taxon>
        <taxon>Fungi</taxon>
        <taxon>Dikarya</taxon>
        <taxon>Ascomycota</taxon>
        <taxon>Pezizomycotina</taxon>
        <taxon>Dothideomycetes</taxon>
        <taxon>Dothideomycetes incertae sedis</taxon>
        <taxon>Peltaster</taxon>
    </lineage>
</organism>
<dbReference type="Pfam" id="PF00787">
    <property type="entry name" value="PX"/>
    <property type="match status" value="1"/>
</dbReference>
<protein>
    <recommendedName>
        <fullName evidence="2">PX domain-containing protein</fullName>
    </recommendedName>
</protein>
<feature type="region of interest" description="Disordered" evidence="1">
    <location>
        <begin position="1"/>
        <end position="20"/>
    </location>
</feature>
<dbReference type="SUPFAM" id="SSF64268">
    <property type="entry name" value="PX domain"/>
    <property type="match status" value="1"/>
</dbReference>
<feature type="region of interest" description="Disordered" evidence="1">
    <location>
        <begin position="26"/>
        <end position="55"/>
    </location>
</feature>
<dbReference type="OrthoDB" id="10254720at2759"/>
<proteinExistence type="predicted"/>
<evidence type="ECO:0000259" key="2">
    <source>
        <dbReference type="PROSITE" id="PS50195"/>
    </source>
</evidence>
<reference evidence="3 4" key="1">
    <citation type="journal article" date="2016" name="Sci. Rep.">
        <title>Peltaster fructicola genome reveals evolution from an invasive phytopathogen to an ectophytic parasite.</title>
        <authorList>
            <person name="Xu C."/>
            <person name="Chen H."/>
            <person name="Gleason M.L."/>
            <person name="Xu J.R."/>
            <person name="Liu H."/>
            <person name="Zhang R."/>
            <person name="Sun G."/>
        </authorList>
    </citation>
    <scope>NUCLEOTIDE SEQUENCE [LARGE SCALE GENOMIC DNA]</scope>
    <source>
        <strain evidence="3 4">LNHT1506</strain>
    </source>
</reference>
<evidence type="ECO:0000313" key="3">
    <source>
        <dbReference type="EMBL" id="QIW96401.1"/>
    </source>
</evidence>
<dbReference type="EMBL" id="CP051139">
    <property type="protein sequence ID" value="QIW96401.1"/>
    <property type="molecule type" value="Genomic_DNA"/>
</dbReference>
<feature type="domain" description="PX" evidence="2">
    <location>
        <begin position="97"/>
        <end position="198"/>
    </location>
</feature>
<dbReference type="InterPro" id="IPR001683">
    <property type="entry name" value="PX_dom"/>
</dbReference>
<dbReference type="Proteomes" id="UP000503462">
    <property type="component" value="Chromosome 1"/>
</dbReference>
<dbReference type="PANTHER" id="PTHR10555:SF170">
    <property type="entry name" value="FI18122P1"/>
    <property type="match status" value="1"/>
</dbReference>
<accession>A0A6H0XNR6</accession>
<dbReference type="InterPro" id="IPR036871">
    <property type="entry name" value="PX_dom_sf"/>
</dbReference>
<evidence type="ECO:0000313" key="4">
    <source>
        <dbReference type="Proteomes" id="UP000503462"/>
    </source>
</evidence>
<feature type="compositionally biased region" description="Polar residues" evidence="1">
    <location>
        <begin position="34"/>
        <end position="49"/>
    </location>
</feature>
<dbReference type="AlphaFoldDB" id="A0A6H0XNR6"/>
<dbReference type="PANTHER" id="PTHR10555">
    <property type="entry name" value="SORTING NEXIN"/>
    <property type="match status" value="1"/>
</dbReference>